<organism evidence="4 5">
    <name type="scientific">Bifidobacterium canis</name>
    <dbReference type="NCBI Taxonomy" id="2610880"/>
    <lineage>
        <taxon>Bacteria</taxon>
        <taxon>Bacillati</taxon>
        <taxon>Actinomycetota</taxon>
        <taxon>Actinomycetes</taxon>
        <taxon>Bifidobacteriales</taxon>
        <taxon>Bifidobacteriaceae</taxon>
        <taxon>Bifidobacterium</taxon>
    </lineage>
</organism>
<dbReference type="InterPro" id="IPR039329">
    <property type="entry name" value="SIAE"/>
</dbReference>
<name>A0A7K1J411_9BIFI</name>
<evidence type="ECO:0000256" key="1">
    <source>
        <dbReference type="ARBA" id="ARBA00022801"/>
    </source>
</evidence>
<keyword evidence="1" id="KW-0378">Hydrolase</keyword>
<evidence type="ECO:0000256" key="2">
    <source>
        <dbReference type="SAM" id="MobiDB-lite"/>
    </source>
</evidence>
<feature type="domain" description="Sialate O-acetylesterase" evidence="3">
    <location>
        <begin position="125"/>
        <end position="234"/>
    </location>
</feature>
<comment type="caution">
    <text evidence="4">The sequence shown here is derived from an EMBL/GenBank/DDBJ whole genome shotgun (WGS) entry which is preliminary data.</text>
</comment>
<feature type="compositionally biased region" description="Polar residues" evidence="2">
    <location>
        <begin position="17"/>
        <end position="27"/>
    </location>
</feature>
<dbReference type="EMBL" id="WNLP01000002">
    <property type="protein sequence ID" value="MUH59386.1"/>
    <property type="molecule type" value="Genomic_DNA"/>
</dbReference>
<dbReference type="Pfam" id="PF03629">
    <property type="entry name" value="SASA"/>
    <property type="match status" value="2"/>
</dbReference>
<proteinExistence type="predicted"/>
<evidence type="ECO:0000259" key="3">
    <source>
        <dbReference type="Pfam" id="PF03629"/>
    </source>
</evidence>
<reference evidence="4 5" key="1">
    <citation type="submission" date="2019-09" db="EMBL/GenBank/DDBJ databases">
        <title>Bifidobacterium canis sp. nov., isolated from the digestive tract of German Shepherd dog puppy.</title>
        <authorList>
            <person name="Bunesova V."/>
        </authorList>
    </citation>
    <scope>NUCLEOTIDE SEQUENCE [LARGE SCALE GENOMIC DNA]</scope>
    <source>
        <strain evidence="4 5">GSD1FS</strain>
    </source>
</reference>
<dbReference type="GO" id="GO:0005975">
    <property type="term" value="P:carbohydrate metabolic process"/>
    <property type="evidence" value="ECO:0007669"/>
    <property type="project" value="TreeGrafter"/>
</dbReference>
<keyword evidence="5" id="KW-1185">Reference proteome</keyword>
<dbReference type="PANTHER" id="PTHR22901:SF0">
    <property type="entry name" value="SIALATE O-ACETYLESTERASE"/>
    <property type="match status" value="1"/>
</dbReference>
<dbReference type="AlphaFoldDB" id="A0A7K1J411"/>
<feature type="region of interest" description="Disordered" evidence="2">
    <location>
        <begin position="1"/>
        <end position="30"/>
    </location>
</feature>
<evidence type="ECO:0000313" key="5">
    <source>
        <dbReference type="Proteomes" id="UP000487882"/>
    </source>
</evidence>
<dbReference type="PANTHER" id="PTHR22901">
    <property type="entry name" value="SIALATE O-ACETYLESTERASE"/>
    <property type="match status" value="1"/>
</dbReference>
<protein>
    <submittedName>
        <fullName evidence="4">Sialic acid-specific 9-O-acetylesterase</fullName>
    </submittedName>
</protein>
<sequence length="574" mass="62702">MATVTGIAPGASGLADSAQSDYGNANNADDRTRHGKLRVAAVFSDHMVLQRETPIAVFGEAPAGEVVAAFVTDEDGQEIAQSEGHVSSNGTWQLELPSLPAGGPLILRVRCGADEIEFRDVLVGEVWLAGGQSNIEFELYNSEFGKDAIANAQDPLLRFYNTPKTARVNLNAEAESGWQLGEAPQVAHMSAVGYYFAKQLRDALAHGIPVGIIDCYIGGTSISAWMSEELLERTALGHKYVQEYRDAIAGKTDEEMLAAQNSWQKIFDKWNADVAAVKEEHPDYSQPQIDAMLGPCPWPPPVTPFAERRPYALFEAMIRRVAPYTIAGALWYQGEEDELNAAGYGELLRGLIGEWRQTWQRTDLPFLVVQLPQFIAAADADNDPLRWPVLRDQQLSVTRETPHADIICTMDCGEFDNVHPVDKRTVGMRLGDLALHDIYHLDVPASSPQLIELNIGEGGGELIAVFNHAHGLHWHGTTPDTMRAVDDIAESPERDGGSSGFEVAASADSEFVPAHARIEQIARPGEDPADSDLCAVHIFAPEVPQPRHARYAWRSWGPAPLFNADGLPAFPFSA</sequence>
<dbReference type="RefSeq" id="WP_155588362.1">
    <property type="nucleotide sequence ID" value="NZ_WNLP01000002.1"/>
</dbReference>
<dbReference type="InterPro" id="IPR036514">
    <property type="entry name" value="SGNH_hydro_sf"/>
</dbReference>
<dbReference type="Proteomes" id="UP000487882">
    <property type="component" value="Unassembled WGS sequence"/>
</dbReference>
<dbReference type="SUPFAM" id="SSF52266">
    <property type="entry name" value="SGNH hydrolase"/>
    <property type="match status" value="1"/>
</dbReference>
<accession>A0A7K1J411</accession>
<feature type="domain" description="Sialate O-acetylesterase" evidence="3">
    <location>
        <begin position="312"/>
        <end position="421"/>
    </location>
</feature>
<dbReference type="InterPro" id="IPR005181">
    <property type="entry name" value="SASA"/>
</dbReference>
<gene>
    <name evidence="4" type="ORF">GSD1FS_0707</name>
</gene>
<dbReference type="GO" id="GO:0001681">
    <property type="term" value="F:sialate O-acetylesterase activity"/>
    <property type="evidence" value="ECO:0007669"/>
    <property type="project" value="InterPro"/>
</dbReference>
<evidence type="ECO:0000313" key="4">
    <source>
        <dbReference type="EMBL" id="MUH59386.1"/>
    </source>
</evidence>
<dbReference type="Gene3D" id="3.40.50.1110">
    <property type="entry name" value="SGNH hydrolase"/>
    <property type="match status" value="1"/>
</dbReference>